<evidence type="ECO:0000313" key="8">
    <source>
        <dbReference type="Proteomes" id="UP001157960"/>
    </source>
</evidence>
<protein>
    <submittedName>
        <fullName evidence="7">Archaemetzincin</fullName>
    </submittedName>
</protein>
<evidence type="ECO:0000256" key="4">
    <source>
        <dbReference type="ARBA" id="ARBA00022801"/>
    </source>
</evidence>
<keyword evidence="2" id="KW-0645">Protease</keyword>
<dbReference type="EMBL" id="FXTZ01000008">
    <property type="protein sequence ID" value="SMP24495.1"/>
    <property type="molecule type" value="Genomic_DNA"/>
</dbReference>
<proteinExistence type="predicted"/>
<dbReference type="Pfam" id="PF07998">
    <property type="entry name" value="Peptidase_M54"/>
    <property type="match status" value="1"/>
</dbReference>
<evidence type="ECO:0000313" key="7">
    <source>
        <dbReference type="EMBL" id="SMP24495.1"/>
    </source>
</evidence>
<evidence type="ECO:0000256" key="3">
    <source>
        <dbReference type="ARBA" id="ARBA00022723"/>
    </source>
</evidence>
<dbReference type="InterPro" id="IPR024079">
    <property type="entry name" value="MetalloPept_cat_dom_sf"/>
</dbReference>
<dbReference type="SUPFAM" id="SSF55486">
    <property type="entry name" value="Metalloproteases ('zincins'), catalytic domain"/>
    <property type="match status" value="1"/>
</dbReference>
<comment type="cofactor">
    <cofactor evidence="1">
        <name>Zn(2+)</name>
        <dbReference type="ChEBI" id="CHEBI:29105"/>
    </cofactor>
</comment>
<keyword evidence="5" id="KW-0862">Zinc</keyword>
<dbReference type="PANTHER" id="PTHR15910:SF1">
    <property type="entry name" value="ARCHAEMETZINCIN-2"/>
    <property type="match status" value="1"/>
</dbReference>
<evidence type="ECO:0000256" key="1">
    <source>
        <dbReference type="ARBA" id="ARBA00001947"/>
    </source>
</evidence>
<keyword evidence="3" id="KW-0479">Metal-binding</keyword>
<dbReference type="CDD" id="cd11375">
    <property type="entry name" value="Peptidase_M54"/>
    <property type="match status" value="1"/>
</dbReference>
<accession>A0ABY1P288</accession>
<name>A0ABY1P288_9FLAO</name>
<gene>
    <name evidence="7" type="ORF">SAMN06264346_1088</name>
</gene>
<reference evidence="7 8" key="1">
    <citation type="submission" date="2017-05" db="EMBL/GenBank/DDBJ databases">
        <authorList>
            <person name="Varghese N."/>
            <person name="Submissions S."/>
        </authorList>
    </citation>
    <scope>NUCLEOTIDE SEQUENCE [LARGE SCALE GENOMIC DNA]</scope>
    <source>
        <strain evidence="7 8">DSM 28214</strain>
    </source>
</reference>
<comment type="caution">
    <text evidence="7">The sequence shown here is derived from an EMBL/GenBank/DDBJ whole genome shotgun (WGS) entry which is preliminary data.</text>
</comment>
<dbReference type="Proteomes" id="UP001157960">
    <property type="component" value="Unassembled WGS sequence"/>
</dbReference>
<evidence type="ECO:0000256" key="5">
    <source>
        <dbReference type="ARBA" id="ARBA00022833"/>
    </source>
</evidence>
<sequence>MFISQKIITKALKSSNFAVMTEIIKEFLSFRNILIYTLFVYVLYSCSEKKEKAIREKETIAILVQPFKDMNSGDVELLVKEIKKVYPKVKALEPIDLPKNSYYKPRDRYRADSIISFLSKNTEQNFVTIGLTTKDISATKGNIKDFGIMGLGFRPGTACVASSFRLNKDNRNEQLFKVAIHELGHTQGLKHCPEKSCFMRDAEGKNLTDEETGFCEKCRQILTKKNWKFS</sequence>
<keyword evidence="8" id="KW-1185">Reference proteome</keyword>
<dbReference type="InterPro" id="IPR012962">
    <property type="entry name" value="Pept_M54_archaemetzincn"/>
</dbReference>
<keyword evidence="4" id="KW-0378">Hydrolase</keyword>
<evidence type="ECO:0000256" key="2">
    <source>
        <dbReference type="ARBA" id="ARBA00022670"/>
    </source>
</evidence>
<dbReference type="PANTHER" id="PTHR15910">
    <property type="entry name" value="ARCHAEMETZINCIN"/>
    <property type="match status" value="1"/>
</dbReference>
<keyword evidence="6" id="KW-0482">Metalloprotease</keyword>
<organism evidence="7 8">
    <name type="scientific">Chryseobacterium profundimaris</name>
    <dbReference type="NCBI Taxonomy" id="1387275"/>
    <lineage>
        <taxon>Bacteria</taxon>
        <taxon>Pseudomonadati</taxon>
        <taxon>Bacteroidota</taxon>
        <taxon>Flavobacteriia</taxon>
        <taxon>Flavobacteriales</taxon>
        <taxon>Weeksellaceae</taxon>
        <taxon>Chryseobacterium group</taxon>
        <taxon>Chryseobacterium</taxon>
    </lineage>
</organism>
<evidence type="ECO:0000256" key="6">
    <source>
        <dbReference type="ARBA" id="ARBA00023049"/>
    </source>
</evidence>
<dbReference type="Gene3D" id="3.40.390.10">
    <property type="entry name" value="Collagenase (Catalytic Domain)"/>
    <property type="match status" value="1"/>
</dbReference>